<sequence>MMCLLNGCRWSSLGWNGKGSRHSGMTSKWEGPSPLCVFGAFHSFFEGPISQPLLVH</sequence>
<proteinExistence type="predicted"/>
<evidence type="ECO:0008006" key="3">
    <source>
        <dbReference type="Google" id="ProtNLM"/>
    </source>
</evidence>
<dbReference type="AlphaFoldDB" id="A0ABD1MKR1"/>
<gene>
    <name evidence="1" type="ORF">Fmac_010848</name>
</gene>
<evidence type="ECO:0000313" key="1">
    <source>
        <dbReference type="EMBL" id="KAL2336402.1"/>
    </source>
</evidence>
<dbReference type="Proteomes" id="UP001603857">
    <property type="component" value="Unassembled WGS sequence"/>
</dbReference>
<name>A0ABD1MKR1_9FABA</name>
<protein>
    <recommendedName>
        <fullName evidence="3">Ycf15</fullName>
    </recommendedName>
</protein>
<comment type="caution">
    <text evidence="1">The sequence shown here is derived from an EMBL/GenBank/DDBJ whole genome shotgun (WGS) entry which is preliminary data.</text>
</comment>
<evidence type="ECO:0000313" key="2">
    <source>
        <dbReference type="Proteomes" id="UP001603857"/>
    </source>
</evidence>
<organism evidence="1 2">
    <name type="scientific">Flemingia macrophylla</name>
    <dbReference type="NCBI Taxonomy" id="520843"/>
    <lineage>
        <taxon>Eukaryota</taxon>
        <taxon>Viridiplantae</taxon>
        <taxon>Streptophyta</taxon>
        <taxon>Embryophyta</taxon>
        <taxon>Tracheophyta</taxon>
        <taxon>Spermatophyta</taxon>
        <taxon>Magnoliopsida</taxon>
        <taxon>eudicotyledons</taxon>
        <taxon>Gunneridae</taxon>
        <taxon>Pentapetalae</taxon>
        <taxon>rosids</taxon>
        <taxon>fabids</taxon>
        <taxon>Fabales</taxon>
        <taxon>Fabaceae</taxon>
        <taxon>Papilionoideae</taxon>
        <taxon>50 kb inversion clade</taxon>
        <taxon>NPAAA clade</taxon>
        <taxon>indigoferoid/millettioid clade</taxon>
        <taxon>Phaseoleae</taxon>
        <taxon>Flemingia</taxon>
    </lineage>
</organism>
<dbReference type="EMBL" id="JBGMDY010000004">
    <property type="protein sequence ID" value="KAL2336402.1"/>
    <property type="molecule type" value="Genomic_DNA"/>
</dbReference>
<reference evidence="1 2" key="1">
    <citation type="submission" date="2024-08" db="EMBL/GenBank/DDBJ databases">
        <title>Insights into the chromosomal genome structure of Flemingia macrophylla.</title>
        <authorList>
            <person name="Ding Y."/>
            <person name="Zhao Y."/>
            <person name="Bi W."/>
            <person name="Wu M."/>
            <person name="Zhao G."/>
            <person name="Gong Y."/>
            <person name="Li W."/>
            <person name="Zhang P."/>
        </authorList>
    </citation>
    <scope>NUCLEOTIDE SEQUENCE [LARGE SCALE GENOMIC DNA]</scope>
    <source>
        <strain evidence="1">DYQJB</strain>
        <tissue evidence="1">Leaf</tissue>
    </source>
</reference>
<keyword evidence="2" id="KW-1185">Reference proteome</keyword>
<accession>A0ABD1MKR1</accession>